<feature type="signal peptide" evidence="2">
    <location>
        <begin position="1"/>
        <end position="20"/>
    </location>
</feature>
<reference evidence="3 4" key="1">
    <citation type="submission" date="2019-09" db="EMBL/GenBank/DDBJ databases">
        <title>Novel bacterium SH-1.</title>
        <authorList>
            <person name="Kim Y.-S."/>
            <person name="Kim K.-H."/>
        </authorList>
    </citation>
    <scope>NUCLEOTIDE SEQUENCE [LARGE SCALE GENOMIC DNA]</scope>
    <source>
        <strain evidence="3 4">SH-1</strain>
        <plasmid evidence="3 4">p1</plasmid>
    </source>
</reference>
<evidence type="ECO:0000256" key="1">
    <source>
        <dbReference type="SAM" id="Phobius"/>
    </source>
</evidence>
<keyword evidence="2" id="KW-0732">Signal</keyword>
<keyword evidence="1" id="KW-0472">Membrane</keyword>
<proteinExistence type="predicted"/>
<feature type="transmembrane region" description="Helical" evidence="1">
    <location>
        <begin position="71"/>
        <end position="92"/>
    </location>
</feature>
<dbReference type="EMBL" id="CP043619">
    <property type="protein sequence ID" value="QEP30483.1"/>
    <property type="molecule type" value="Genomic_DNA"/>
</dbReference>
<evidence type="ECO:0008006" key="5">
    <source>
        <dbReference type="Google" id="ProtNLM"/>
    </source>
</evidence>
<evidence type="ECO:0000313" key="4">
    <source>
        <dbReference type="Proteomes" id="UP000237655"/>
    </source>
</evidence>
<feature type="chain" id="PRO_5022833646" description="TrbC/VirB2 family protein" evidence="2">
    <location>
        <begin position="21"/>
        <end position="113"/>
    </location>
</feature>
<dbReference type="AlphaFoldDB" id="A0A5C2H712"/>
<organism evidence="3 4">
    <name type="scientific">Pukyongiella litopenaei</name>
    <dbReference type="NCBI Taxonomy" id="2605946"/>
    <lineage>
        <taxon>Bacteria</taxon>
        <taxon>Pseudomonadati</taxon>
        <taxon>Pseudomonadota</taxon>
        <taxon>Alphaproteobacteria</taxon>
        <taxon>Rhodobacterales</taxon>
        <taxon>Paracoccaceae</taxon>
        <taxon>Pukyongiella</taxon>
    </lineage>
</organism>
<evidence type="ECO:0000256" key="2">
    <source>
        <dbReference type="SAM" id="SignalP"/>
    </source>
</evidence>
<dbReference type="KEGG" id="thas:C6Y53_19670"/>
<gene>
    <name evidence="3" type="ORF">C6Y53_19670</name>
</gene>
<geneLocation type="plasmid" evidence="3 4">
    <name>p1</name>
</geneLocation>
<feature type="transmembrane region" description="Helical" evidence="1">
    <location>
        <begin position="41"/>
        <end position="64"/>
    </location>
</feature>
<sequence>MGRKAILVTALAAAGSAASAAGTNAGIEAGFYALGQDLDTLLAGAGGYVIMIISVIIAGIVLAFTGRWTYVGIAFGVAVFLGYGVTTLTSFGGVTASTDLLLGQTPVVQSVTR</sequence>
<keyword evidence="3" id="KW-0614">Plasmid</keyword>
<name>A0A5C2H712_9RHOB</name>
<evidence type="ECO:0000313" key="3">
    <source>
        <dbReference type="EMBL" id="QEP30483.1"/>
    </source>
</evidence>
<accession>A0A5C2H712</accession>
<keyword evidence="1" id="KW-0812">Transmembrane</keyword>
<keyword evidence="1" id="KW-1133">Transmembrane helix</keyword>
<protein>
    <recommendedName>
        <fullName evidence="5">TrbC/VirB2 family protein</fullName>
    </recommendedName>
</protein>
<keyword evidence="4" id="KW-1185">Reference proteome</keyword>
<dbReference type="Proteomes" id="UP000237655">
    <property type="component" value="Plasmid p1"/>
</dbReference>